<accession>A0ABV9RVK4</accession>
<gene>
    <name evidence="2" type="ORF">ACFPCV_05460</name>
</gene>
<keyword evidence="1" id="KW-0732">Signal</keyword>
<dbReference type="EMBL" id="JBHSIS010000002">
    <property type="protein sequence ID" value="MFC4852944.1"/>
    <property type="molecule type" value="Genomic_DNA"/>
</dbReference>
<protein>
    <submittedName>
        <fullName evidence="2">Uncharacterized protein</fullName>
    </submittedName>
</protein>
<evidence type="ECO:0000313" key="2">
    <source>
        <dbReference type="EMBL" id="MFC4852944.1"/>
    </source>
</evidence>
<dbReference type="Proteomes" id="UP001595859">
    <property type="component" value="Unassembled WGS sequence"/>
</dbReference>
<reference evidence="3" key="1">
    <citation type="journal article" date="2019" name="Int. J. Syst. Evol. Microbiol.">
        <title>The Global Catalogue of Microorganisms (GCM) 10K type strain sequencing project: providing services to taxonomists for standard genome sequencing and annotation.</title>
        <authorList>
            <consortium name="The Broad Institute Genomics Platform"/>
            <consortium name="The Broad Institute Genome Sequencing Center for Infectious Disease"/>
            <person name="Wu L."/>
            <person name="Ma J."/>
        </authorList>
    </citation>
    <scope>NUCLEOTIDE SEQUENCE [LARGE SCALE GENOMIC DNA]</scope>
    <source>
        <strain evidence="3">ZS-22-S1</strain>
    </source>
</reference>
<proteinExistence type="predicted"/>
<comment type="caution">
    <text evidence="2">The sequence shown here is derived from an EMBL/GenBank/DDBJ whole genome shotgun (WGS) entry which is preliminary data.</text>
</comment>
<sequence length="150" mass="15779">MLAGLALTFGMTQVSASATTMPDTSAPSGHVVLGAVDESSSRDLAIYGSNETAYTTDANPGGRGVFEHYGEHLKACDIQGDGNRAVAYLYWVEGGYEHLAWQHDADGANGNCKDNNLSIGEGVYVELQVCLRDGANGADKWCSSWQGATA</sequence>
<feature type="chain" id="PRO_5047028665" evidence="1">
    <location>
        <begin position="17"/>
        <end position="150"/>
    </location>
</feature>
<feature type="signal peptide" evidence="1">
    <location>
        <begin position="1"/>
        <end position="16"/>
    </location>
</feature>
<name>A0ABV9RVK4_9PSEU</name>
<evidence type="ECO:0000256" key="1">
    <source>
        <dbReference type="SAM" id="SignalP"/>
    </source>
</evidence>
<keyword evidence="3" id="KW-1185">Reference proteome</keyword>
<organism evidence="2 3">
    <name type="scientific">Actinophytocola glycyrrhizae</name>
    <dbReference type="NCBI Taxonomy" id="2044873"/>
    <lineage>
        <taxon>Bacteria</taxon>
        <taxon>Bacillati</taxon>
        <taxon>Actinomycetota</taxon>
        <taxon>Actinomycetes</taxon>
        <taxon>Pseudonocardiales</taxon>
        <taxon>Pseudonocardiaceae</taxon>
    </lineage>
</organism>
<evidence type="ECO:0000313" key="3">
    <source>
        <dbReference type="Proteomes" id="UP001595859"/>
    </source>
</evidence>
<dbReference type="RefSeq" id="WP_378054894.1">
    <property type="nucleotide sequence ID" value="NZ_JBHSIS010000002.1"/>
</dbReference>